<reference evidence="2 3" key="1">
    <citation type="submission" date="2015-11" db="EMBL/GenBank/DDBJ databases">
        <title>Exploring the genomic traits of fungus-feeding bacterial genus Collimonas.</title>
        <authorList>
            <person name="Song C."/>
            <person name="Schmidt R."/>
            <person name="de Jager V."/>
            <person name="Krzyzanowska D."/>
            <person name="Jongedijk E."/>
            <person name="Cankar K."/>
            <person name="Beekwilder J."/>
            <person name="van Veen A."/>
            <person name="de Boer W."/>
            <person name="van Veen J.A."/>
            <person name="Garbeva P."/>
        </authorList>
    </citation>
    <scope>NUCLEOTIDE SEQUENCE [LARGE SCALE GENOMIC DNA]</scope>
    <source>
        <strain evidence="2 3">Ter282</strain>
    </source>
</reference>
<protein>
    <submittedName>
        <fullName evidence="2">Uncharacterized protein</fullName>
    </submittedName>
</protein>
<accession>A0A127QQ98</accession>
<evidence type="ECO:0000313" key="3">
    <source>
        <dbReference type="Proteomes" id="UP000071778"/>
    </source>
</evidence>
<keyword evidence="3" id="KW-1185">Reference proteome</keyword>
<sequence length="38" mass="4262">MDSDMAWRGEGGRDKEQQKYEGQRDGAALRGSIYRDGA</sequence>
<feature type="region of interest" description="Disordered" evidence="1">
    <location>
        <begin position="1"/>
        <end position="38"/>
    </location>
</feature>
<evidence type="ECO:0000256" key="1">
    <source>
        <dbReference type="SAM" id="MobiDB-lite"/>
    </source>
</evidence>
<name>A0A127QQ98_9BURK</name>
<proteinExistence type="predicted"/>
<dbReference type="Proteomes" id="UP000071778">
    <property type="component" value="Chromosome"/>
</dbReference>
<evidence type="ECO:0000313" key="2">
    <source>
        <dbReference type="EMBL" id="AMP12127.1"/>
    </source>
</evidence>
<dbReference type="AlphaFoldDB" id="A0A127QQ98"/>
<feature type="compositionally biased region" description="Basic and acidic residues" evidence="1">
    <location>
        <begin position="1"/>
        <end position="24"/>
    </location>
</feature>
<dbReference type="EMBL" id="CP013235">
    <property type="protein sequence ID" value="AMP12127.1"/>
    <property type="molecule type" value="Genomic_DNA"/>
</dbReference>
<gene>
    <name evidence="2" type="ORF">CAter282_4466</name>
</gene>
<organism evidence="2 3">
    <name type="scientific">Collimonas arenae</name>
    <dbReference type="NCBI Taxonomy" id="279058"/>
    <lineage>
        <taxon>Bacteria</taxon>
        <taxon>Pseudomonadati</taxon>
        <taxon>Pseudomonadota</taxon>
        <taxon>Betaproteobacteria</taxon>
        <taxon>Burkholderiales</taxon>
        <taxon>Oxalobacteraceae</taxon>
        <taxon>Collimonas</taxon>
    </lineage>
</organism>